<organism evidence="1">
    <name type="scientific">Lepidopteran phasma-related virus OKIAV246</name>
    <dbReference type="NCBI Taxonomy" id="2746306"/>
    <lineage>
        <taxon>Viruses</taxon>
        <taxon>Riboviria</taxon>
        <taxon>Orthornavirae</taxon>
        <taxon>Negarnaviricota</taxon>
        <taxon>Polyploviricotina</taxon>
        <taxon>Bunyaviricetes</taxon>
        <taxon>Elliovirales</taxon>
        <taxon>Phasmaviridae</taxon>
    </lineage>
</organism>
<reference evidence="1" key="2">
    <citation type="submission" date="2020-03" db="EMBL/GenBank/DDBJ databases">
        <authorList>
            <person name="Kafer S."/>
            <person name="Paraskevopoulou S."/>
            <person name="Zirkel F."/>
            <person name="Wieseke N."/>
            <person name="Donath A."/>
            <person name="Petersen M."/>
            <person name="Jones T.C."/>
            <person name="Liu S."/>
            <person name="Zhou X."/>
            <person name="Middendorf M."/>
            <person name="Junglen S."/>
            <person name="Misof B."/>
            <person name="Drosten C."/>
        </authorList>
    </citation>
    <scope>NUCLEOTIDE SEQUENCE</scope>
    <source>
        <strain evidence="1">OKIAV246</strain>
    </source>
</reference>
<sequence length="344" mass="37277">MTENILPTNVVSINLDVGFASNFLSAAGTEGSNKASVVLAEILEKVESKQKPILVSKAKTTNGWNFDTDCDFIKDQSATVDGAYLSYMLASYYTLIKKEKKVGKINIIVNRNDPIVFDFYNLTGINNITTTGGMTTDNDVIHAAILWQNMLVKNMRKNGYAAMHPLSRVAASENSIAAFVDFMEDSGWRYTGKLPANTDTAVKLFNTACSRKPHQFTGQTAFYVPELAAATLVTSVMTSAKPSPGLISITNKTLGKISRAAGGFDTDLVSTLMEFTTGGSGSSTAEEIFNAFKNKKQAQMIYVRQPGLTVQKGYRTMADDAVEAYAPSNVGKDFQIKGAGNKKK</sequence>
<dbReference type="EMBL" id="MT153525">
    <property type="protein sequence ID" value="QMP82325.1"/>
    <property type="molecule type" value="Viral_cRNA"/>
</dbReference>
<name>A0A7D7FM40_9VIRU</name>
<keyword evidence="1" id="KW-0543">Viral nucleoprotein</keyword>
<protein>
    <submittedName>
        <fullName evidence="1">Nucleocapsid protein</fullName>
    </submittedName>
</protein>
<proteinExistence type="predicted"/>
<dbReference type="GO" id="GO:0019013">
    <property type="term" value="C:viral nucleocapsid"/>
    <property type="evidence" value="ECO:0007669"/>
    <property type="project" value="UniProtKB-KW"/>
</dbReference>
<evidence type="ECO:0000313" key="1">
    <source>
        <dbReference type="EMBL" id="QMP82325.1"/>
    </source>
</evidence>
<reference evidence="1" key="1">
    <citation type="journal article" date="2019" name="PLoS Pathog.">
        <title>Re-assessing the diversity of negative strand RNA viruses in insects.</title>
        <authorList>
            <person name="Kafer S."/>
            <person name="Paraskevopoulou S."/>
            <person name="Zirkel F."/>
            <person name="Wieseke N."/>
            <person name="Donath A."/>
            <person name="Petersen M."/>
            <person name="Jones T.C."/>
            <person name="Liu S."/>
            <person name="Zhou X."/>
            <person name="Middendorf M."/>
            <person name="Junglen S."/>
            <person name="Misof B."/>
            <person name="Drosten C."/>
        </authorList>
    </citation>
    <scope>NUCLEOTIDE SEQUENCE</scope>
    <source>
        <strain evidence="1">OKIAV246</strain>
    </source>
</reference>
<keyword evidence="1" id="KW-0946">Virion</keyword>
<accession>A0A7D7FM40</accession>